<dbReference type="Gene3D" id="3.80.30.30">
    <property type="match status" value="1"/>
</dbReference>
<dbReference type="PANTHER" id="PTHR43432">
    <property type="entry name" value="SLR0285 PROTEIN"/>
    <property type="match status" value="1"/>
</dbReference>
<feature type="domain" description="Radical SAM core" evidence="4">
    <location>
        <begin position="23"/>
        <end position="199"/>
    </location>
</feature>
<dbReference type="EMBL" id="CP139957">
    <property type="protein sequence ID" value="WPX08191.1"/>
    <property type="molecule type" value="Genomic_DNA"/>
</dbReference>
<name>A0ABZ0TYP8_9FIRM</name>
<evidence type="ECO:0000259" key="4">
    <source>
        <dbReference type="Pfam" id="PF04055"/>
    </source>
</evidence>
<evidence type="ECO:0000256" key="1">
    <source>
        <dbReference type="ARBA" id="ARBA00022723"/>
    </source>
</evidence>
<evidence type="ECO:0000313" key="5">
    <source>
        <dbReference type="EMBL" id="WPX08191.1"/>
    </source>
</evidence>
<dbReference type="Proteomes" id="UP001322744">
    <property type="component" value="Chromosome"/>
</dbReference>
<evidence type="ECO:0000313" key="6">
    <source>
        <dbReference type="Proteomes" id="UP001322744"/>
    </source>
</evidence>
<sequence>MEKVVKKQLLYKTGVEYGDYALNHVLGCAHGCRYPCYAFLMNKRFRNITYEDWVKPKLVENTIELLELELPKLKGKAKYINMCFATDPLMYNQPEVIKLSCDVIALINSFGIPVKVLTKGVYTLDVAKVSSHPDNSFGITLVSLSEEFRKRFEPNAAPINERLKSLFAMHKCGFKTWVSIEPYPTPDIIEQDIDELLRSISFVDRIVFGRWNYGKLSYPEQEKFYREMASKVLEFGERKGIEIVIKKEVGFALEDRKN</sequence>
<dbReference type="PANTHER" id="PTHR43432:SF6">
    <property type="entry name" value="RADICAL SAM CORE DOMAIN-CONTAINING PROTEIN"/>
    <property type="match status" value="1"/>
</dbReference>
<organism evidence="5 6">
    <name type="scientific">Anaerocellum danielii</name>
    <dbReference type="NCBI Taxonomy" id="1387557"/>
    <lineage>
        <taxon>Bacteria</taxon>
        <taxon>Bacillati</taxon>
        <taxon>Bacillota</taxon>
        <taxon>Bacillota incertae sedis</taxon>
        <taxon>Caldicellulosiruptorales</taxon>
        <taxon>Caldicellulosiruptoraceae</taxon>
        <taxon>Anaerocellum</taxon>
    </lineage>
</organism>
<dbReference type="InterPro" id="IPR007197">
    <property type="entry name" value="rSAM"/>
</dbReference>
<evidence type="ECO:0000256" key="3">
    <source>
        <dbReference type="ARBA" id="ARBA00023014"/>
    </source>
</evidence>
<dbReference type="RefSeq" id="WP_045175483.1">
    <property type="nucleotide sequence ID" value="NZ_CP139957.1"/>
</dbReference>
<dbReference type="Pfam" id="PF04055">
    <property type="entry name" value="Radical_SAM"/>
    <property type="match status" value="1"/>
</dbReference>
<dbReference type="SFLD" id="SFLDS00029">
    <property type="entry name" value="Radical_SAM"/>
    <property type="match status" value="1"/>
</dbReference>
<gene>
    <name evidence="5" type="ORF">SOJ16_002057</name>
</gene>
<proteinExistence type="predicted"/>
<dbReference type="SFLD" id="SFLDG01084">
    <property type="entry name" value="Uncharacterised_Radical_SAM_Su"/>
    <property type="match status" value="1"/>
</dbReference>
<accession>A0ABZ0TYP8</accession>
<protein>
    <submittedName>
        <fullName evidence="5">Radical SAM protein</fullName>
    </submittedName>
</protein>
<keyword evidence="1" id="KW-0479">Metal-binding</keyword>
<keyword evidence="6" id="KW-1185">Reference proteome</keyword>
<reference evidence="5 6" key="1">
    <citation type="submission" date="2023-12" db="EMBL/GenBank/DDBJ databases">
        <authorList>
            <person name="Manesh M.J.H."/>
            <person name="Bing R.G."/>
            <person name="Willard D.J."/>
            <person name="Kelly R.M."/>
        </authorList>
    </citation>
    <scope>NUCLEOTIDE SEQUENCE [LARGE SCALE GENOMIC DNA]</scope>
    <source>
        <strain evidence="5 6">DSM 8977</strain>
    </source>
</reference>
<dbReference type="InterPro" id="IPR040086">
    <property type="entry name" value="MJ0683-like"/>
</dbReference>
<evidence type="ECO:0000256" key="2">
    <source>
        <dbReference type="ARBA" id="ARBA00023004"/>
    </source>
</evidence>
<keyword evidence="3" id="KW-0411">Iron-sulfur</keyword>
<keyword evidence="2" id="KW-0408">Iron</keyword>